<dbReference type="RefSeq" id="WP_148984712.1">
    <property type="nucleotide sequence ID" value="NZ_JBNILK010000011.1"/>
</dbReference>
<keyword evidence="1" id="KW-0808">Transferase</keyword>
<reference evidence="1 2" key="1">
    <citation type="submission" date="2019-08" db="EMBL/GenBank/DDBJ databases">
        <title>Bacillus genomes from the desert of Cuatro Cienegas, Coahuila.</title>
        <authorList>
            <person name="Olmedo-Alvarez G."/>
        </authorList>
    </citation>
    <scope>NUCLEOTIDE SEQUENCE [LARGE SCALE GENOMIC DNA]</scope>
    <source>
        <strain evidence="1 2">CH108_3D</strain>
    </source>
</reference>
<dbReference type="Proteomes" id="UP000322997">
    <property type="component" value="Unassembled WGS sequence"/>
</dbReference>
<name>A0A5D4S5Z4_9BACI</name>
<protein>
    <submittedName>
        <fullName evidence="1">Lysine-N-methylase</fullName>
    </submittedName>
</protein>
<comment type="caution">
    <text evidence="1">The sequence shown here is derived from an EMBL/GenBank/DDBJ whole genome shotgun (WGS) entry which is preliminary data.</text>
</comment>
<dbReference type="GO" id="GO:0008168">
    <property type="term" value="F:methyltransferase activity"/>
    <property type="evidence" value="ECO:0007669"/>
    <property type="project" value="UniProtKB-KW"/>
</dbReference>
<organism evidence="1 2">
    <name type="scientific">Rossellomorea marisflavi</name>
    <dbReference type="NCBI Taxonomy" id="189381"/>
    <lineage>
        <taxon>Bacteria</taxon>
        <taxon>Bacillati</taxon>
        <taxon>Bacillota</taxon>
        <taxon>Bacilli</taxon>
        <taxon>Bacillales</taxon>
        <taxon>Bacillaceae</taxon>
        <taxon>Rossellomorea</taxon>
    </lineage>
</organism>
<sequence>MKTLQPIYMEKFACIGPQCEDTCCANWTISIDKKSYKKYRKINDLDFKEKFKSGVSKNKTLSNSQDSFFARMNLNDQGQCSFLTEEKLCGIQQQYGENHLCSTCAIYPRMVNKLNDSIEKSGLVSCPEIARLALLNKEGIDFKVVELDKKTTFLNGELSTNLYKEDSIERNYWDIRYFIIQVLQNRSIKLWERLLYIGLFVQKLQETKNESVQVHSVVSTFKNNLVAGNVSDLFKNVPVNLEMQFKVLKLITESRSIEGIHHPRFKEYYSKFLNGIKYSNENSDEENFKNYNISLEHFRKEEENYEYIFENYLVNYVFQTMFPLNTEGDYLKEYSYLILHYSLIKLHLIGIKSSLEDSFSDQDIVSFIQSFARNIGHNKAYLNKVYNFLKENKLNNLGSYSLLVKN</sequence>
<dbReference type="NCBIfam" id="NF038110">
    <property type="entry name" value="Lys_methyl_FliB"/>
    <property type="match status" value="1"/>
</dbReference>
<evidence type="ECO:0000313" key="2">
    <source>
        <dbReference type="Proteomes" id="UP000322997"/>
    </source>
</evidence>
<dbReference type="AlphaFoldDB" id="A0A5D4S5Z4"/>
<accession>A0A5D4S5Z4</accession>
<dbReference type="EMBL" id="VTEQ01000001">
    <property type="protein sequence ID" value="TYS57136.1"/>
    <property type="molecule type" value="Genomic_DNA"/>
</dbReference>
<evidence type="ECO:0000313" key="1">
    <source>
        <dbReference type="EMBL" id="TYS57136.1"/>
    </source>
</evidence>
<gene>
    <name evidence="1" type="ORF">FZC83_06125</name>
</gene>
<dbReference type="GO" id="GO:0032259">
    <property type="term" value="P:methylation"/>
    <property type="evidence" value="ECO:0007669"/>
    <property type="project" value="UniProtKB-KW"/>
</dbReference>
<proteinExistence type="predicted"/>
<keyword evidence="1" id="KW-0489">Methyltransferase</keyword>